<proteinExistence type="predicted"/>
<dbReference type="EMBL" id="LT554889">
    <property type="protein sequence ID" value="SAM08276.1"/>
    <property type="molecule type" value="Genomic_DNA"/>
</dbReference>
<dbReference type="InParanoid" id="A0A163K4U0"/>
<evidence type="ECO:0000256" key="1">
    <source>
        <dbReference type="SAM" id="MobiDB-lite"/>
    </source>
</evidence>
<feature type="signal peptide" evidence="2">
    <location>
        <begin position="1"/>
        <end position="21"/>
    </location>
</feature>
<gene>
    <name evidence="3" type="primary">ABSGL_13938.1 scaffold 14340</name>
</gene>
<dbReference type="AlphaFoldDB" id="A0A163K4U0"/>
<organism evidence="3">
    <name type="scientific">Absidia glauca</name>
    <name type="common">Pin mould</name>
    <dbReference type="NCBI Taxonomy" id="4829"/>
    <lineage>
        <taxon>Eukaryota</taxon>
        <taxon>Fungi</taxon>
        <taxon>Fungi incertae sedis</taxon>
        <taxon>Mucoromycota</taxon>
        <taxon>Mucoromycotina</taxon>
        <taxon>Mucoromycetes</taxon>
        <taxon>Mucorales</taxon>
        <taxon>Cunninghamellaceae</taxon>
        <taxon>Absidia</taxon>
    </lineage>
</organism>
<dbReference type="OrthoDB" id="2270463at2759"/>
<evidence type="ECO:0000313" key="3">
    <source>
        <dbReference type="EMBL" id="SAM08276.1"/>
    </source>
</evidence>
<feature type="chain" id="PRO_5007843578" description="Cysteine-rich transmembrane CYSTM domain-containing protein" evidence="2">
    <location>
        <begin position="22"/>
        <end position="227"/>
    </location>
</feature>
<dbReference type="STRING" id="4829.A0A163K4U0"/>
<keyword evidence="2" id="KW-0732">Signal</keyword>
<keyword evidence="4" id="KW-1185">Reference proteome</keyword>
<dbReference type="Proteomes" id="UP000078561">
    <property type="component" value="Unassembled WGS sequence"/>
</dbReference>
<evidence type="ECO:0000313" key="4">
    <source>
        <dbReference type="Proteomes" id="UP000078561"/>
    </source>
</evidence>
<evidence type="ECO:0000256" key="2">
    <source>
        <dbReference type="SAM" id="SignalP"/>
    </source>
</evidence>
<feature type="compositionally biased region" description="Low complexity" evidence="1">
    <location>
        <begin position="132"/>
        <end position="174"/>
    </location>
</feature>
<accession>A0A163K4U0</accession>
<evidence type="ECO:0008006" key="5">
    <source>
        <dbReference type="Google" id="ProtNLM"/>
    </source>
</evidence>
<protein>
    <recommendedName>
        <fullName evidence="5">Cysteine-rich transmembrane CYSTM domain-containing protein</fullName>
    </recommendedName>
</protein>
<reference evidence="3" key="1">
    <citation type="submission" date="2016-04" db="EMBL/GenBank/DDBJ databases">
        <authorList>
            <person name="Evans L.H."/>
            <person name="Alamgir A."/>
            <person name="Owens N."/>
            <person name="Weber N.D."/>
            <person name="Virtaneva K."/>
            <person name="Barbian K."/>
            <person name="Babar A."/>
            <person name="Rosenke K."/>
        </authorList>
    </citation>
    <scope>NUCLEOTIDE SEQUENCE [LARGE SCALE GENOMIC DNA]</scope>
    <source>
        <strain evidence="3">CBS 101.48</strain>
    </source>
</reference>
<feature type="region of interest" description="Disordered" evidence="1">
    <location>
        <begin position="123"/>
        <end position="174"/>
    </location>
</feature>
<sequence>MVKSTALLVAVAAIASQQVMAQTPVPSFNPSAFNSIDPGLLSSALSEAQQTLSALKNNPTYSSILNNPSYSSLMAQASSAAAGAAASASAAANGAKSSGSIVQPIGVAALVISAAVAVGQQHSYPPPPSYQAPPQNQSYQSPPQNQSYYQQQSYSQPPPQQYQQQPYQQQQHYQQPYQQPYQQSYYAPQAQPQVIYAQQQHKSDSGDAMCMGCLAAMCFCCAMDALF</sequence>
<name>A0A163K4U0_ABSGL</name>